<gene>
    <name evidence="1" type="ORF">SPELUC_LOCUS12430</name>
</gene>
<organism evidence="1 2">
    <name type="scientific">Cetraspora pellucida</name>
    <dbReference type="NCBI Taxonomy" id="1433469"/>
    <lineage>
        <taxon>Eukaryota</taxon>
        <taxon>Fungi</taxon>
        <taxon>Fungi incertae sedis</taxon>
        <taxon>Mucoromycota</taxon>
        <taxon>Glomeromycotina</taxon>
        <taxon>Glomeromycetes</taxon>
        <taxon>Diversisporales</taxon>
        <taxon>Gigasporaceae</taxon>
        <taxon>Cetraspora</taxon>
    </lineage>
</organism>
<dbReference type="Proteomes" id="UP000789366">
    <property type="component" value="Unassembled WGS sequence"/>
</dbReference>
<sequence>EVRIEETTYIKGLTLEVDIVEMLRSSGLEVIHVGKRGDGGVDIICNIGEKKIMIQCKNWYNNIGVMCLEKSEFSKVSKISKVIGVVVGQKFSSGAIDEAGKSDDHPIILTTKDPLTSTWIVTNECSFLFFAIMSSKLKLLKQRITELEADNAELRKEYTEIPDLRRKLAEIPDLRRKISEFDAERAELKRRIAEALKMTEKERTRRGVENAKLKARIEELESEFRDRITKVEQKQTLNDNSSNNNSSNFNLVADQVPT</sequence>
<protein>
    <submittedName>
        <fullName evidence="1">4167_t:CDS:1</fullName>
    </submittedName>
</protein>
<name>A0ACA9PSC8_9GLOM</name>
<dbReference type="EMBL" id="CAJVPW010029360">
    <property type="protein sequence ID" value="CAG8720948.1"/>
    <property type="molecule type" value="Genomic_DNA"/>
</dbReference>
<comment type="caution">
    <text evidence="1">The sequence shown here is derived from an EMBL/GenBank/DDBJ whole genome shotgun (WGS) entry which is preliminary data.</text>
</comment>
<evidence type="ECO:0000313" key="1">
    <source>
        <dbReference type="EMBL" id="CAG8720948.1"/>
    </source>
</evidence>
<feature type="non-terminal residue" evidence="1">
    <location>
        <position position="1"/>
    </location>
</feature>
<feature type="non-terminal residue" evidence="1">
    <location>
        <position position="258"/>
    </location>
</feature>
<accession>A0ACA9PSC8</accession>
<evidence type="ECO:0000313" key="2">
    <source>
        <dbReference type="Proteomes" id="UP000789366"/>
    </source>
</evidence>
<proteinExistence type="predicted"/>
<reference evidence="1" key="1">
    <citation type="submission" date="2021-06" db="EMBL/GenBank/DDBJ databases">
        <authorList>
            <person name="Kallberg Y."/>
            <person name="Tangrot J."/>
            <person name="Rosling A."/>
        </authorList>
    </citation>
    <scope>NUCLEOTIDE SEQUENCE</scope>
    <source>
        <strain evidence="1">28 12/20/2015</strain>
    </source>
</reference>
<keyword evidence="2" id="KW-1185">Reference proteome</keyword>